<dbReference type="InterPro" id="IPR004856">
    <property type="entry name" value="Glyco_trans_ALG6/ALG8"/>
</dbReference>
<organism evidence="10 11">
    <name type="scientific">Symbiodinium pilosum</name>
    <name type="common">Dinoflagellate</name>
    <dbReference type="NCBI Taxonomy" id="2952"/>
    <lineage>
        <taxon>Eukaryota</taxon>
        <taxon>Sar</taxon>
        <taxon>Alveolata</taxon>
        <taxon>Dinophyceae</taxon>
        <taxon>Suessiales</taxon>
        <taxon>Symbiodiniaceae</taxon>
        <taxon>Symbiodinium</taxon>
    </lineage>
</organism>
<dbReference type="EMBL" id="CAJNIZ010006410">
    <property type="protein sequence ID" value="CAE7249815.1"/>
    <property type="molecule type" value="Genomic_DNA"/>
</dbReference>
<keyword evidence="11" id="KW-1185">Reference proteome</keyword>
<reference evidence="10" key="1">
    <citation type="submission" date="2021-02" db="EMBL/GenBank/DDBJ databases">
        <authorList>
            <person name="Dougan E. K."/>
            <person name="Rhodes N."/>
            <person name="Thang M."/>
            <person name="Chan C."/>
        </authorList>
    </citation>
    <scope>NUCLEOTIDE SEQUENCE</scope>
</reference>
<feature type="non-terminal residue" evidence="10">
    <location>
        <position position="1"/>
    </location>
</feature>
<dbReference type="UniPathway" id="UPA00378"/>
<keyword evidence="8" id="KW-1133">Transmembrane helix</keyword>
<dbReference type="GO" id="GO:0005789">
    <property type="term" value="C:endoplasmic reticulum membrane"/>
    <property type="evidence" value="ECO:0007669"/>
    <property type="project" value="UniProtKB-SubCell"/>
</dbReference>
<evidence type="ECO:0000256" key="6">
    <source>
        <dbReference type="ARBA" id="ARBA00022692"/>
    </source>
</evidence>
<keyword evidence="9" id="KW-0472">Membrane</keyword>
<evidence type="ECO:0000256" key="9">
    <source>
        <dbReference type="ARBA" id="ARBA00023136"/>
    </source>
</evidence>
<dbReference type="Proteomes" id="UP000649617">
    <property type="component" value="Unassembled WGS sequence"/>
</dbReference>
<dbReference type="Pfam" id="PF03155">
    <property type="entry name" value="Alg6_Alg8"/>
    <property type="match status" value="1"/>
</dbReference>
<evidence type="ECO:0000256" key="3">
    <source>
        <dbReference type="ARBA" id="ARBA00008715"/>
    </source>
</evidence>
<proteinExistence type="inferred from homology"/>
<comment type="caution">
    <text evidence="10">The sequence shown here is derived from an EMBL/GenBank/DDBJ whole genome shotgun (WGS) entry which is preliminary data.</text>
</comment>
<protein>
    <submittedName>
        <fullName evidence="10">Slc35a3 protein</fullName>
    </submittedName>
</protein>
<dbReference type="GO" id="GO:0016758">
    <property type="term" value="F:hexosyltransferase activity"/>
    <property type="evidence" value="ECO:0007669"/>
    <property type="project" value="InterPro"/>
</dbReference>
<evidence type="ECO:0000256" key="7">
    <source>
        <dbReference type="ARBA" id="ARBA00022824"/>
    </source>
</evidence>
<comment type="similarity">
    <text evidence="3">Belongs to the ALG6/ALG8 glucosyltransferase family.</text>
</comment>
<gene>
    <name evidence="10" type="primary">Slc35a3</name>
    <name evidence="10" type="ORF">SPIL2461_LOCUS4745</name>
</gene>
<evidence type="ECO:0000256" key="5">
    <source>
        <dbReference type="ARBA" id="ARBA00022679"/>
    </source>
</evidence>
<keyword evidence="6" id="KW-0812">Transmembrane</keyword>
<accession>A0A812LTN6</accession>
<dbReference type="OrthoDB" id="5589195at2759"/>
<keyword evidence="4" id="KW-0328">Glycosyltransferase</keyword>
<keyword evidence="5" id="KW-0808">Transferase</keyword>
<evidence type="ECO:0000256" key="8">
    <source>
        <dbReference type="ARBA" id="ARBA00022989"/>
    </source>
</evidence>
<evidence type="ECO:0000313" key="10">
    <source>
        <dbReference type="EMBL" id="CAE7249815.1"/>
    </source>
</evidence>
<dbReference type="AlphaFoldDB" id="A0A812LTN6"/>
<comment type="pathway">
    <text evidence="2">Protein modification; protein glycosylation.</text>
</comment>
<sequence length="141" mass="15492">VHEKGILFPATAAALIPMALPARHAPIAVLAARHFQLVALFSMYPLMVKDSLVIPYALACLFLVALCEAAPTSSARPFLRLTEWGLRAVQTGLHDLMPCLRCQEIFHTSCCKGIPTSWALFSMLSMPSFLPLHGIRIYGRC</sequence>
<evidence type="ECO:0000256" key="4">
    <source>
        <dbReference type="ARBA" id="ARBA00022676"/>
    </source>
</evidence>
<evidence type="ECO:0000313" key="11">
    <source>
        <dbReference type="Proteomes" id="UP000649617"/>
    </source>
</evidence>
<name>A0A812LTN6_SYMPI</name>
<evidence type="ECO:0000256" key="1">
    <source>
        <dbReference type="ARBA" id="ARBA00004477"/>
    </source>
</evidence>
<evidence type="ECO:0000256" key="2">
    <source>
        <dbReference type="ARBA" id="ARBA00004922"/>
    </source>
</evidence>
<comment type="subcellular location">
    <subcellularLocation>
        <location evidence="1">Endoplasmic reticulum membrane</location>
        <topology evidence="1">Multi-pass membrane protein</topology>
    </subcellularLocation>
</comment>
<keyword evidence="7" id="KW-0256">Endoplasmic reticulum</keyword>